<dbReference type="InterPro" id="IPR007165">
    <property type="entry name" value="Phage_holin_4_2"/>
</dbReference>
<keyword evidence="1" id="KW-0812">Transmembrane</keyword>
<name>A0A328APD4_9CAUL</name>
<dbReference type="AlphaFoldDB" id="A0A328APD4"/>
<protein>
    <submittedName>
        <fullName evidence="2">Phage holin family protein</fullName>
    </submittedName>
</protein>
<feature type="transmembrane region" description="Helical" evidence="1">
    <location>
        <begin position="63"/>
        <end position="84"/>
    </location>
</feature>
<dbReference type="PANTHER" id="PTHR37309">
    <property type="entry name" value="SLR0284 PROTEIN"/>
    <property type="match status" value="1"/>
</dbReference>
<dbReference type="RefSeq" id="WP_111529972.1">
    <property type="nucleotide sequence ID" value="NZ_JBHRSG010000002.1"/>
</dbReference>
<dbReference type="Proteomes" id="UP000249254">
    <property type="component" value="Unassembled WGS sequence"/>
</dbReference>
<dbReference type="EMBL" id="QFYQ01000001">
    <property type="protein sequence ID" value="RAK56225.1"/>
    <property type="molecule type" value="Genomic_DNA"/>
</dbReference>
<gene>
    <name evidence="2" type="ORF">DJ017_04790</name>
</gene>
<dbReference type="OrthoDB" id="7205479at2"/>
<feature type="transmembrane region" description="Helical" evidence="1">
    <location>
        <begin position="90"/>
        <end position="111"/>
    </location>
</feature>
<keyword evidence="1" id="KW-1133">Transmembrane helix</keyword>
<dbReference type="Pfam" id="PF04020">
    <property type="entry name" value="Phage_holin_4_2"/>
    <property type="match status" value="1"/>
</dbReference>
<evidence type="ECO:0000256" key="1">
    <source>
        <dbReference type="SAM" id="Phobius"/>
    </source>
</evidence>
<organism evidence="2 3">
    <name type="scientific">Phenylobacterium soli</name>
    <dbReference type="NCBI Taxonomy" id="2170551"/>
    <lineage>
        <taxon>Bacteria</taxon>
        <taxon>Pseudomonadati</taxon>
        <taxon>Pseudomonadota</taxon>
        <taxon>Alphaproteobacteria</taxon>
        <taxon>Caulobacterales</taxon>
        <taxon>Caulobacteraceae</taxon>
        <taxon>Phenylobacterium</taxon>
    </lineage>
</organism>
<keyword evidence="1" id="KW-0472">Membrane</keyword>
<comment type="caution">
    <text evidence="2">The sequence shown here is derived from an EMBL/GenBank/DDBJ whole genome shotgun (WGS) entry which is preliminary data.</text>
</comment>
<accession>A0A328APD4</accession>
<proteinExistence type="predicted"/>
<sequence>MLHFIVRALFAALGLWLSARFVPGIRVRDTETLLLAAVLLGLVNAFIRPIVFVLTLPLTVVTLGLFLLVVNALMILLVSALLRGFHVDGLVAAVLAAIVTGITSWIGHAVLRDAGF</sequence>
<keyword evidence="3" id="KW-1185">Reference proteome</keyword>
<evidence type="ECO:0000313" key="3">
    <source>
        <dbReference type="Proteomes" id="UP000249254"/>
    </source>
</evidence>
<reference evidence="3" key="1">
    <citation type="submission" date="2018-05" db="EMBL/GenBank/DDBJ databases">
        <authorList>
            <person name="Li X."/>
        </authorList>
    </citation>
    <scope>NUCLEOTIDE SEQUENCE [LARGE SCALE GENOMIC DNA]</scope>
    <source>
        <strain evidence="3">LX32</strain>
    </source>
</reference>
<dbReference type="PANTHER" id="PTHR37309:SF1">
    <property type="entry name" value="SLR0284 PROTEIN"/>
    <property type="match status" value="1"/>
</dbReference>
<evidence type="ECO:0000313" key="2">
    <source>
        <dbReference type="EMBL" id="RAK56225.1"/>
    </source>
</evidence>
<feature type="transmembrane region" description="Helical" evidence="1">
    <location>
        <begin position="34"/>
        <end position="56"/>
    </location>
</feature>